<sequence length="241" mass="25834">MKHTSLLALVLALAASGIRAEDKPLLAIPGKAIYENNLASGAGAPWKAAKGKWEAVDGVLHGSELEADKHGAVIRLPNKLKDFVIEYEFKFSGAKTTSLSINAIKDHMARIMITPKSVTVQRDDNDHEGPDKAVVFARFPAELGEGWHKVRLEMVGDKMLGKVDDLVAWGANDLFLTEKASPGFTVSGQSVDFRNFSLKEATLNPGWDAVMATLPKPGEKVAPVARPAAAKGAAKAKKKAE</sequence>
<keyword evidence="4" id="KW-1185">Reference proteome</keyword>
<evidence type="ECO:0008006" key="5">
    <source>
        <dbReference type="Google" id="ProtNLM"/>
    </source>
</evidence>
<comment type="caution">
    <text evidence="3">The sequence shown here is derived from an EMBL/GenBank/DDBJ whole genome shotgun (WGS) entry which is preliminary data.</text>
</comment>
<evidence type="ECO:0000256" key="1">
    <source>
        <dbReference type="SAM" id="MobiDB-lite"/>
    </source>
</evidence>
<reference evidence="3 4" key="1">
    <citation type="submission" date="2020-08" db="EMBL/GenBank/DDBJ databases">
        <title>Genomic Encyclopedia of Type Strains, Phase IV (KMG-IV): sequencing the most valuable type-strain genomes for metagenomic binning, comparative biology and taxonomic classification.</title>
        <authorList>
            <person name="Goeker M."/>
        </authorList>
    </citation>
    <scope>NUCLEOTIDE SEQUENCE [LARGE SCALE GENOMIC DNA]</scope>
    <source>
        <strain evidence="3 4">DSM 12252</strain>
    </source>
</reference>
<name>A0A7W8DLA9_9BACT</name>
<evidence type="ECO:0000256" key="2">
    <source>
        <dbReference type="SAM" id="SignalP"/>
    </source>
</evidence>
<protein>
    <recommendedName>
        <fullName evidence="5">3-keto-disaccharide hydrolase domain-containing protein</fullName>
    </recommendedName>
</protein>
<dbReference type="RefSeq" id="WP_184341053.1">
    <property type="nucleotide sequence ID" value="NZ_JACHIG010000007.1"/>
</dbReference>
<evidence type="ECO:0000313" key="3">
    <source>
        <dbReference type="EMBL" id="MBB5033845.1"/>
    </source>
</evidence>
<dbReference type="Proteomes" id="UP000590740">
    <property type="component" value="Unassembled WGS sequence"/>
</dbReference>
<feature type="region of interest" description="Disordered" evidence="1">
    <location>
        <begin position="221"/>
        <end position="241"/>
    </location>
</feature>
<evidence type="ECO:0000313" key="4">
    <source>
        <dbReference type="Proteomes" id="UP000590740"/>
    </source>
</evidence>
<feature type="chain" id="PRO_5031373136" description="3-keto-disaccharide hydrolase domain-containing protein" evidence="2">
    <location>
        <begin position="21"/>
        <end position="241"/>
    </location>
</feature>
<proteinExistence type="predicted"/>
<dbReference type="Gene3D" id="2.60.120.560">
    <property type="entry name" value="Exo-inulinase, domain 1"/>
    <property type="match status" value="1"/>
</dbReference>
<dbReference type="AlphaFoldDB" id="A0A7W8DLA9"/>
<organism evidence="3 4">
    <name type="scientific">Prosthecobacter vanneervenii</name>
    <dbReference type="NCBI Taxonomy" id="48466"/>
    <lineage>
        <taxon>Bacteria</taxon>
        <taxon>Pseudomonadati</taxon>
        <taxon>Verrucomicrobiota</taxon>
        <taxon>Verrucomicrobiia</taxon>
        <taxon>Verrucomicrobiales</taxon>
        <taxon>Verrucomicrobiaceae</taxon>
        <taxon>Prosthecobacter</taxon>
    </lineage>
</organism>
<feature type="compositionally biased region" description="Low complexity" evidence="1">
    <location>
        <begin position="221"/>
        <end position="233"/>
    </location>
</feature>
<keyword evidence="2" id="KW-0732">Signal</keyword>
<feature type="signal peptide" evidence="2">
    <location>
        <begin position="1"/>
        <end position="20"/>
    </location>
</feature>
<dbReference type="EMBL" id="JACHIG010000007">
    <property type="protein sequence ID" value="MBB5033845.1"/>
    <property type="molecule type" value="Genomic_DNA"/>
</dbReference>
<gene>
    <name evidence="3" type="ORF">HNQ65_003435</name>
</gene>
<accession>A0A7W8DLA9</accession>